<evidence type="ECO:0000256" key="2">
    <source>
        <dbReference type="ARBA" id="ARBA00022475"/>
    </source>
</evidence>
<dbReference type="GO" id="GO:0055091">
    <property type="term" value="P:phospholipid homeostasis"/>
    <property type="evidence" value="ECO:0007669"/>
    <property type="project" value="TreeGrafter"/>
</dbReference>
<evidence type="ECO:0000313" key="8">
    <source>
        <dbReference type="EMBL" id="CBX28634.1"/>
    </source>
</evidence>
<feature type="transmembrane region" description="Helical" evidence="7">
    <location>
        <begin position="12"/>
        <end position="29"/>
    </location>
</feature>
<protein>
    <submittedName>
        <fullName evidence="8">Uncharacterized protein slr0712</fullName>
    </submittedName>
</protein>
<evidence type="ECO:0000256" key="6">
    <source>
        <dbReference type="ARBA" id="ARBA00023136"/>
    </source>
</evidence>
<organism evidence="8">
    <name type="scientific">uncultured Desulfobacterium sp</name>
    <dbReference type="NCBI Taxonomy" id="201089"/>
    <lineage>
        <taxon>Bacteria</taxon>
        <taxon>Pseudomonadati</taxon>
        <taxon>Thermodesulfobacteriota</taxon>
        <taxon>Desulfobacteria</taxon>
        <taxon>Desulfobacterales</taxon>
        <taxon>Desulfobacteriaceae</taxon>
        <taxon>Desulfobacterium</taxon>
        <taxon>environmental samples</taxon>
    </lineage>
</organism>
<dbReference type="InterPro" id="IPR051211">
    <property type="entry name" value="PG_lysyltransferase"/>
</dbReference>
<feature type="transmembrane region" description="Helical" evidence="7">
    <location>
        <begin position="237"/>
        <end position="256"/>
    </location>
</feature>
<feature type="transmembrane region" description="Helical" evidence="7">
    <location>
        <begin position="363"/>
        <end position="383"/>
    </location>
</feature>
<dbReference type="Pfam" id="PF03706">
    <property type="entry name" value="LPG_synthase_TM"/>
    <property type="match status" value="1"/>
</dbReference>
<dbReference type="GO" id="GO:0005886">
    <property type="term" value="C:plasma membrane"/>
    <property type="evidence" value="ECO:0007669"/>
    <property type="project" value="UniProtKB-SubCell"/>
</dbReference>
<evidence type="ECO:0000256" key="1">
    <source>
        <dbReference type="ARBA" id="ARBA00004651"/>
    </source>
</evidence>
<name>E1YDJ0_9BACT</name>
<sequence>MTTKRLARLGPYFGILLFAVALTVLHHELKIYHLHEILEAIRNIPSHRFGVSVILTLASYLIMTGYDKLALLYVKRALSYENIALASFVGYAFSNNIGLAMLAGGSVRFRLYSAWDLSALEITKVVGFCALSLWLGFFMLGGMVFTIEPMVIPEAFHLTFGSTRFLGFIFFFVVGVYLWMTLIRKGPIKFRAWELSLPSPKLVVSQIIISSLDWILAGSVLYFLLPNLSDLTLFKFLCYYLLAQLAGMATQLPGGIGVFESVMISLLSPKIPVPQLFGSLLAYRGIYYIGPLLLASLMLGARELFQKIETIKSAAQSFGSKVSAIVPPVLSLSAFIGGGILLFSGTIPAVHWRMLWLKDFLPLPVVEISHFLGSLVGTTLLLLSRSIQRRVDAAYHLTVYLLGAGILFSLLKGFDYEEALILSGMLLAFIPCRSYFYRKGSLFSDRFRPGWIAAIILVLMCSVWLGFFRISIWNIQMICGGNLRFTAMPRVL</sequence>
<dbReference type="EMBL" id="FR695868">
    <property type="protein sequence ID" value="CBX28634.1"/>
    <property type="molecule type" value="Genomic_DNA"/>
</dbReference>
<evidence type="ECO:0000256" key="3">
    <source>
        <dbReference type="ARBA" id="ARBA00022679"/>
    </source>
</evidence>
<feature type="transmembrane region" description="Helical" evidence="7">
    <location>
        <begin position="165"/>
        <end position="183"/>
    </location>
</feature>
<feature type="transmembrane region" description="Helical" evidence="7">
    <location>
        <begin position="395"/>
        <end position="414"/>
    </location>
</feature>
<evidence type="ECO:0000256" key="7">
    <source>
        <dbReference type="SAM" id="Phobius"/>
    </source>
</evidence>
<dbReference type="PANTHER" id="PTHR34697">
    <property type="entry name" value="PHOSPHATIDYLGLYCEROL LYSYLTRANSFERASE"/>
    <property type="match status" value="1"/>
</dbReference>
<keyword evidence="2" id="KW-1003">Cell membrane</keyword>
<keyword evidence="3" id="KW-0808">Transferase</keyword>
<feature type="transmembrane region" description="Helical" evidence="7">
    <location>
        <begin position="83"/>
        <end position="105"/>
    </location>
</feature>
<dbReference type="AlphaFoldDB" id="E1YDJ0"/>
<feature type="transmembrane region" description="Helical" evidence="7">
    <location>
        <begin position="125"/>
        <end position="145"/>
    </location>
</feature>
<dbReference type="InterPro" id="IPR022791">
    <property type="entry name" value="L-PG_synthase/AglD"/>
</dbReference>
<dbReference type="GO" id="GO:0016755">
    <property type="term" value="F:aminoacyltransferase activity"/>
    <property type="evidence" value="ECO:0007669"/>
    <property type="project" value="TreeGrafter"/>
</dbReference>
<keyword evidence="5 7" id="KW-1133">Transmembrane helix</keyword>
<proteinExistence type="predicted"/>
<feature type="transmembrane region" description="Helical" evidence="7">
    <location>
        <begin position="49"/>
        <end position="71"/>
    </location>
</feature>
<gene>
    <name evidence="8" type="ORF">N47_G39580</name>
</gene>
<keyword evidence="4 7" id="KW-0812">Transmembrane</keyword>
<keyword evidence="6 7" id="KW-0472">Membrane</keyword>
<dbReference type="PANTHER" id="PTHR34697:SF2">
    <property type="entry name" value="PHOSPHATIDYLGLYCEROL LYSYLTRANSFERASE"/>
    <property type="match status" value="1"/>
</dbReference>
<evidence type="ECO:0000256" key="5">
    <source>
        <dbReference type="ARBA" id="ARBA00022989"/>
    </source>
</evidence>
<feature type="transmembrane region" description="Helical" evidence="7">
    <location>
        <begin position="420"/>
        <end position="437"/>
    </location>
</feature>
<feature type="transmembrane region" description="Helical" evidence="7">
    <location>
        <begin position="322"/>
        <end position="343"/>
    </location>
</feature>
<comment type="subcellular location">
    <subcellularLocation>
        <location evidence="1">Cell membrane</location>
        <topology evidence="1">Multi-pass membrane protein</topology>
    </subcellularLocation>
</comment>
<feature type="transmembrane region" description="Helical" evidence="7">
    <location>
        <begin position="203"/>
        <end position="225"/>
    </location>
</feature>
<reference evidence="8" key="1">
    <citation type="journal article" date="2011" name="Environ. Microbiol.">
        <title>Genomic insights into the metabolic potential of the polycyclic aromatic hydrocarbon degrading sulfate-reducing Deltaproteobacterium N47.</title>
        <authorList>
            <person name="Bergmann F."/>
            <person name="Selesi D."/>
            <person name="Weinmaier T."/>
            <person name="Tischler P."/>
            <person name="Rattei T."/>
            <person name="Meckenstock R.U."/>
        </authorList>
    </citation>
    <scope>NUCLEOTIDE SEQUENCE</scope>
</reference>
<evidence type="ECO:0000256" key="4">
    <source>
        <dbReference type="ARBA" id="ARBA00022692"/>
    </source>
</evidence>
<feature type="transmembrane region" description="Helical" evidence="7">
    <location>
        <begin position="449"/>
        <end position="467"/>
    </location>
</feature>
<accession>E1YDJ0</accession>
<feature type="transmembrane region" description="Helical" evidence="7">
    <location>
        <begin position="276"/>
        <end position="301"/>
    </location>
</feature>